<dbReference type="GO" id="GO:0016765">
    <property type="term" value="F:transferase activity, transferring alkyl or aryl (other than methyl) groups"/>
    <property type="evidence" value="ECO:0007669"/>
    <property type="project" value="InterPro"/>
</dbReference>
<reference evidence="6 7" key="1">
    <citation type="submission" date="2016-03" db="EMBL/GenBank/DDBJ databases">
        <title>Whole genome sequencing of Grifola frondosa 9006-11.</title>
        <authorList>
            <person name="Min B."/>
            <person name="Park H."/>
            <person name="Kim J.-G."/>
            <person name="Cho H."/>
            <person name="Oh Y.-L."/>
            <person name="Kong W.-S."/>
            <person name="Choi I.-G."/>
        </authorList>
    </citation>
    <scope>NUCLEOTIDE SEQUENCE [LARGE SCALE GENOMIC DNA]</scope>
    <source>
        <strain evidence="6 7">9006-11</strain>
    </source>
</reference>
<dbReference type="Gene3D" id="1.10.357.140">
    <property type="entry name" value="UbiA prenyltransferase"/>
    <property type="match status" value="1"/>
</dbReference>
<comment type="caution">
    <text evidence="6">The sequence shown here is derived from an EMBL/GenBank/DDBJ whole genome shotgun (WGS) entry which is preliminary data.</text>
</comment>
<evidence type="ECO:0000313" key="6">
    <source>
        <dbReference type="EMBL" id="OBZ74345.1"/>
    </source>
</evidence>
<comment type="subcellular location">
    <subcellularLocation>
        <location evidence="1">Membrane</location>
        <topology evidence="1">Multi-pass membrane protein</topology>
    </subcellularLocation>
</comment>
<proteinExistence type="predicted"/>
<dbReference type="Proteomes" id="UP000092993">
    <property type="component" value="Unassembled WGS sequence"/>
</dbReference>
<evidence type="ECO:0000256" key="5">
    <source>
        <dbReference type="SAM" id="Phobius"/>
    </source>
</evidence>
<accession>A0A1C7MBQ2</accession>
<dbReference type="EMBL" id="LUGG01000005">
    <property type="protein sequence ID" value="OBZ74345.1"/>
    <property type="molecule type" value="Genomic_DNA"/>
</dbReference>
<dbReference type="GO" id="GO:0016020">
    <property type="term" value="C:membrane"/>
    <property type="evidence" value="ECO:0007669"/>
    <property type="project" value="UniProtKB-SubCell"/>
</dbReference>
<dbReference type="InterPro" id="IPR044878">
    <property type="entry name" value="UbiA_sf"/>
</dbReference>
<evidence type="ECO:0000256" key="2">
    <source>
        <dbReference type="ARBA" id="ARBA00022692"/>
    </source>
</evidence>
<name>A0A1C7MBQ2_GRIFR</name>
<dbReference type="Pfam" id="PF01040">
    <property type="entry name" value="UbiA"/>
    <property type="match status" value="1"/>
</dbReference>
<evidence type="ECO:0000256" key="3">
    <source>
        <dbReference type="ARBA" id="ARBA00022989"/>
    </source>
</evidence>
<keyword evidence="2 5" id="KW-0812">Transmembrane</keyword>
<keyword evidence="7" id="KW-1185">Reference proteome</keyword>
<protein>
    <submittedName>
        <fullName evidence="6">Digeranylgeranylglyceryl phosphate synthase</fullName>
    </submittedName>
</protein>
<sequence length="382" mass="43063">MFIRIFGVYQWPEVIGNVFGLFHNMYDLITLISRSLYRDLHATSSGTCTIFLKLVVMGKEQHSSYGYLNEALKASPAIYSFIRRHLWTAILFTWTDYKTIFLPITAFACATAPLRSFWNLLRGWLWIWIHLLMCNVSNQSRTEREDAINRPWRPIPAGRIHESQARILRWSTVALCMLLSAAYGTDVVMATLGLVMTTVLYDDAGLAWHVVGKNLCNIGGYTTFEIGAMKIMGSNSELDTVSTSAVILSGVLIFTTIQAQDFADVEGDAALGRVTFPIYAPELSRAFTFVATIAWSIALGWYWHIGMFSRIIFTVLGGYVAVLRYLQSLVDIGACFASPCKNGYLVLLMKVRKYQPLCLENDRHSNRSNTSLLVEVARNGWQ</sequence>
<evidence type="ECO:0000256" key="1">
    <source>
        <dbReference type="ARBA" id="ARBA00004141"/>
    </source>
</evidence>
<gene>
    <name evidence="6" type="ORF">A0H81_05735</name>
</gene>
<feature type="transmembrane region" description="Helical" evidence="5">
    <location>
        <begin position="283"/>
        <end position="302"/>
    </location>
</feature>
<organism evidence="6 7">
    <name type="scientific">Grifola frondosa</name>
    <name type="common">Maitake</name>
    <name type="synonym">Polyporus frondosus</name>
    <dbReference type="NCBI Taxonomy" id="5627"/>
    <lineage>
        <taxon>Eukaryota</taxon>
        <taxon>Fungi</taxon>
        <taxon>Dikarya</taxon>
        <taxon>Basidiomycota</taxon>
        <taxon>Agaricomycotina</taxon>
        <taxon>Agaricomycetes</taxon>
        <taxon>Polyporales</taxon>
        <taxon>Grifolaceae</taxon>
        <taxon>Grifola</taxon>
    </lineage>
</organism>
<evidence type="ECO:0000313" key="7">
    <source>
        <dbReference type="Proteomes" id="UP000092993"/>
    </source>
</evidence>
<dbReference type="OrthoDB" id="434972at2759"/>
<dbReference type="OMA" id="HESQARI"/>
<dbReference type="PANTHER" id="PTHR42723:SF1">
    <property type="entry name" value="CHLOROPHYLL SYNTHASE, CHLOROPLASTIC"/>
    <property type="match status" value="1"/>
</dbReference>
<dbReference type="InterPro" id="IPR050475">
    <property type="entry name" value="Prenyltransferase_related"/>
</dbReference>
<dbReference type="STRING" id="5627.A0A1C7MBQ2"/>
<dbReference type="CDD" id="cd13965">
    <property type="entry name" value="PT_UbiA_3"/>
    <property type="match status" value="1"/>
</dbReference>
<keyword evidence="4 5" id="KW-0472">Membrane</keyword>
<dbReference type="InterPro" id="IPR000537">
    <property type="entry name" value="UbiA_prenyltransferase"/>
</dbReference>
<dbReference type="AlphaFoldDB" id="A0A1C7MBQ2"/>
<dbReference type="PANTHER" id="PTHR42723">
    <property type="entry name" value="CHLOROPHYLL SYNTHASE"/>
    <property type="match status" value="1"/>
</dbReference>
<keyword evidence="3 5" id="KW-1133">Transmembrane helix</keyword>
<evidence type="ECO:0000256" key="4">
    <source>
        <dbReference type="ARBA" id="ARBA00023136"/>
    </source>
</evidence>